<dbReference type="EMBL" id="CM000883">
    <property type="protein sequence ID" value="PNT64640.1"/>
    <property type="molecule type" value="Genomic_DNA"/>
</dbReference>
<reference evidence="1" key="2">
    <citation type="submission" date="2017-06" db="EMBL/GenBank/DDBJ databases">
        <title>WGS assembly of Brachypodium distachyon.</title>
        <authorList>
            <consortium name="The International Brachypodium Initiative"/>
            <person name="Lucas S."/>
            <person name="Harmon-Smith M."/>
            <person name="Lail K."/>
            <person name="Tice H."/>
            <person name="Grimwood J."/>
            <person name="Bruce D."/>
            <person name="Barry K."/>
            <person name="Shu S."/>
            <person name="Lindquist E."/>
            <person name="Wang M."/>
            <person name="Pitluck S."/>
            <person name="Vogel J.P."/>
            <person name="Garvin D.F."/>
            <person name="Mockler T.C."/>
            <person name="Schmutz J."/>
            <person name="Rokhsar D."/>
            <person name="Bevan M.W."/>
        </authorList>
    </citation>
    <scope>NUCLEOTIDE SEQUENCE</scope>
    <source>
        <strain evidence="1">Bd21</strain>
    </source>
</reference>
<gene>
    <name evidence="1" type="ORF">BRADI_4g30785v3</name>
</gene>
<evidence type="ECO:0000313" key="2">
    <source>
        <dbReference type="EnsemblPlants" id="PNT64640"/>
    </source>
</evidence>
<organism evidence="1">
    <name type="scientific">Brachypodium distachyon</name>
    <name type="common">Purple false brome</name>
    <name type="synonym">Trachynia distachya</name>
    <dbReference type="NCBI Taxonomy" id="15368"/>
    <lineage>
        <taxon>Eukaryota</taxon>
        <taxon>Viridiplantae</taxon>
        <taxon>Streptophyta</taxon>
        <taxon>Embryophyta</taxon>
        <taxon>Tracheophyta</taxon>
        <taxon>Spermatophyta</taxon>
        <taxon>Magnoliopsida</taxon>
        <taxon>Liliopsida</taxon>
        <taxon>Poales</taxon>
        <taxon>Poaceae</taxon>
        <taxon>BOP clade</taxon>
        <taxon>Pooideae</taxon>
        <taxon>Stipodae</taxon>
        <taxon>Brachypodieae</taxon>
        <taxon>Brachypodium</taxon>
    </lineage>
</organism>
<dbReference type="AlphaFoldDB" id="A0A2K2CRI9"/>
<dbReference type="EnsemblPlants" id="PNT64640">
    <property type="protein sequence ID" value="PNT64640"/>
    <property type="gene ID" value="BRADI_4g30785v3"/>
</dbReference>
<dbReference type="Proteomes" id="UP000008810">
    <property type="component" value="Chromosome 4"/>
</dbReference>
<sequence>MPGSHLFVAASRIRWRPARLCWWRREERRGGGATCLRKQKKVWFSICSLSLRSFLRCFRSARRPGEEEEEATWTVVGGSNLERIWRRF</sequence>
<evidence type="ECO:0000313" key="1">
    <source>
        <dbReference type="EMBL" id="PNT64640.1"/>
    </source>
</evidence>
<dbReference type="InParanoid" id="A0A2K2CRI9"/>
<accession>A0A2K2CRI9</accession>
<name>A0A2K2CRI9_BRADI</name>
<protein>
    <submittedName>
        <fullName evidence="1 2">Uncharacterized protein</fullName>
    </submittedName>
</protein>
<reference evidence="1 2" key="1">
    <citation type="journal article" date="2010" name="Nature">
        <title>Genome sequencing and analysis of the model grass Brachypodium distachyon.</title>
        <authorList>
            <consortium name="International Brachypodium Initiative"/>
        </authorList>
    </citation>
    <scope>NUCLEOTIDE SEQUENCE [LARGE SCALE GENOMIC DNA]</scope>
    <source>
        <strain evidence="1 2">Bd21</strain>
    </source>
</reference>
<evidence type="ECO:0000313" key="3">
    <source>
        <dbReference type="Proteomes" id="UP000008810"/>
    </source>
</evidence>
<dbReference type="Gramene" id="PNT64640">
    <property type="protein sequence ID" value="PNT64640"/>
    <property type="gene ID" value="BRADI_4g30785v3"/>
</dbReference>
<keyword evidence="3" id="KW-1185">Reference proteome</keyword>
<reference evidence="2" key="3">
    <citation type="submission" date="2018-08" db="UniProtKB">
        <authorList>
            <consortium name="EnsemblPlants"/>
        </authorList>
    </citation>
    <scope>IDENTIFICATION</scope>
    <source>
        <strain evidence="2">cv. Bd21</strain>
    </source>
</reference>
<proteinExistence type="predicted"/>